<evidence type="ECO:0000256" key="2">
    <source>
        <dbReference type="ARBA" id="ARBA00007957"/>
    </source>
</evidence>
<keyword evidence="4" id="KW-0678">Repressor</keyword>
<evidence type="ECO:0000256" key="4">
    <source>
        <dbReference type="ARBA" id="ARBA00022491"/>
    </source>
</evidence>
<evidence type="ECO:0000313" key="9">
    <source>
        <dbReference type="EMBL" id="MFB9759147.1"/>
    </source>
</evidence>
<evidence type="ECO:0000256" key="8">
    <source>
        <dbReference type="ARBA" id="ARBA00023163"/>
    </source>
</evidence>
<keyword evidence="5" id="KW-0862">Zinc</keyword>
<protein>
    <submittedName>
        <fullName evidence="9">Fur family transcriptional regulator</fullName>
    </submittedName>
</protein>
<dbReference type="Gene3D" id="1.10.10.10">
    <property type="entry name" value="Winged helix-like DNA-binding domain superfamily/Winged helix DNA-binding domain"/>
    <property type="match status" value="1"/>
</dbReference>
<evidence type="ECO:0000256" key="6">
    <source>
        <dbReference type="ARBA" id="ARBA00023015"/>
    </source>
</evidence>
<organism evidence="9 10">
    <name type="scientific">Ectobacillus funiculus</name>
    <dbReference type="NCBI Taxonomy" id="137993"/>
    <lineage>
        <taxon>Bacteria</taxon>
        <taxon>Bacillati</taxon>
        <taxon>Bacillota</taxon>
        <taxon>Bacilli</taxon>
        <taxon>Bacillales</taxon>
        <taxon>Bacillaceae</taxon>
        <taxon>Ectobacillus</taxon>
    </lineage>
</organism>
<accession>A0ABV5WEV4</accession>
<dbReference type="InterPro" id="IPR036390">
    <property type="entry name" value="WH_DNA-bd_sf"/>
</dbReference>
<dbReference type="Gene3D" id="3.30.1490.190">
    <property type="match status" value="1"/>
</dbReference>
<sequence>MLAENILKHLKKEGYKFTNRRKLMVEILVANQDKFISAKTLCKEVQQMYPNVSWDTIYRTLALLLENGVIEKREFGEKGSKFRLVCHHHHHHHVVCLSCGKTKILDKCPMTFIDTVFDDFQVVEHRFELYGYCNACI</sequence>
<evidence type="ECO:0000256" key="1">
    <source>
        <dbReference type="ARBA" id="ARBA00004496"/>
    </source>
</evidence>
<dbReference type="Pfam" id="PF01475">
    <property type="entry name" value="FUR"/>
    <property type="match status" value="1"/>
</dbReference>
<evidence type="ECO:0000313" key="10">
    <source>
        <dbReference type="Proteomes" id="UP001589609"/>
    </source>
</evidence>
<evidence type="ECO:0000256" key="5">
    <source>
        <dbReference type="ARBA" id="ARBA00022833"/>
    </source>
</evidence>
<comment type="caution">
    <text evidence="9">The sequence shown here is derived from an EMBL/GenBank/DDBJ whole genome shotgun (WGS) entry which is preliminary data.</text>
</comment>
<dbReference type="SUPFAM" id="SSF46785">
    <property type="entry name" value="Winged helix' DNA-binding domain"/>
    <property type="match status" value="1"/>
</dbReference>
<dbReference type="InterPro" id="IPR043135">
    <property type="entry name" value="Fur_C"/>
</dbReference>
<keyword evidence="7" id="KW-0238">DNA-binding</keyword>
<evidence type="ECO:0000256" key="3">
    <source>
        <dbReference type="ARBA" id="ARBA00022490"/>
    </source>
</evidence>
<name>A0ABV5WEV4_9BACI</name>
<keyword evidence="10" id="KW-1185">Reference proteome</keyword>
<dbReference type="InterPro" id="IPR002481">
    <property type="entry name" value="FUR"/>
</dbReference>
<keyword evidence="8" id="KW-0804">Transcription</keyword>
<comment type="subcellular location">
    <subcellularLocation>
        <location evidence="1">Cytoplasm</location>
    </subcellularLocation>
</comment>
<dbReference type="EMBL" id="JBHMAF010000061">
    <property type="protein sequence ID" value="MFB9759147.1"/>
    <property type="molecule type" value="Genomic_DNA"/>
</dbReference>
<gene>
    <name evidence="9" type="ORF">ACFFMS_11880</name>
</gene>
<proteinExistence type="inferred from homology"/>
<reference evidence="9 10" key="1">
    <citation type="submission" date="2024-09" db="EMBL/GenBank/DDBJ databases">
        <authorList>
            <person name="Sun Q."/>
            <person name="Mori K."/>
        </authorList>
    </citation>
    <scope>NUCLEOTIDE SEQUENCE [LARGE SCALE GENOMIC DNA]</scope>
    <source>
        <strain evidence="9 10">JCM 11201</strain>
    </source>
</reference>
<keyword evidence="6" id="KW-0805">Transcription regulation</keyword>
<dbReference type="RefSeq" id="WP_379949450.1">
    <property type="nucleotide sequence ID" value="NZ_JBHMAF010000061.1"/>
</dbReference>
<dbReference type="InterPro" id="IPR036388">
    <property type="entry name" value="WH-like_DNA-bd_sf"/>
</dbReference>
<dbReference type="PANTHER" id="PTHR33202:SF1">
    <property type="entry name" value="FERRIC UPTAKE REGULATION PROTEIN"/>
    <property type="match status" value="1"/>
</dbReference>
<comment type="similarity">
    <text evidence="2">Belongs to the Fur family.</text>
</comment>
<evidence type="ECO:0000256" key="7">
    <source>
        <dbReference type="ARBA" id="ARBA00023125"/>
    </source>
</evidence>
<dbReference type="Proteomes" id="UP001589609">
    <property type="component" value="Unassembled WGS sequence"/>
</dbReference>
<keyword evidence="3" id="KW-0963">Cytoplasm</keyword>
<dbReference type="PANTHER" id="PTHR33202">
    <property type="entry name" value="ZINC UPTAKE REGULATION PROTEIN"/>
    <property type="match status" value="1"/>
</dbReference>